<accession>A0A9N8DP57</accession>
<gene>
    <name evidence="4" type="ORF">SEMRO_248_G098330.1</name>
</gene>
<dbReference type="SUPFAM" id="SSF53335">
    <property type="entry name" value="S-adenosyl-L-methionine-dependent methyltransferases"/>
    <property type="match status" value="1"/>
</dbReference>
<dbReference type="AlphaFoldDB" id="A0A9N8DP57"/>
<evidence type="ECO:0000313" key="4">
    <source>
        <dbReference type="EMBL" id="CAB9505926.1"/>
    </source>
</evidence>
<protein>
    <recommendedName>
        <fullName evidence="3">Methyltransferase FkbM domain-containing protein</fullName>
    </recommendedName>
</protein>
<sequence length="487" mass="55034">MVKKRKDVHRETGKQNTNDGHAETKTFIQRYDPRRSVWTPKGREALILLILGGIMAVCYHVAAHRVLLPTTKNNLDDNKVPAAPALPIVQTDDNTKKERPVVPKLGQSTFKDGQALQRFFQQYATKNNNDGAGFINVAELKMDDITQLRQLAKDIMNRDMECGSPTVNNKTIADKSKTGLEYCFWPSKDLVSREALKNFRFEQFDWNWVITSFQDPVVVRHQRCLAFLDAGVNIGDWASPIIASLPNVTYIGIEGSPPTASLAAANMLTSVQYHKLNNAKQYIAPAVVVPFAVMGHNNFQAAKTAGGVCFSHADGGNNGGREVTKTTQCKPNAAAGAIYFPSMLKDVRTQFQSDCFGSSSPWPAIYIAKFDIQGFEFRTLAGAMEYLERKPPCFIHLEITKSARQNYALFELLVDVGYNALWRNTDNWAQSIYEQPPKDPPYWTASKSIEPLWKVFEKDFENRMDWFYKNYIFGFEDREACIRRLLA</sequence>
<dbReference type="InterPro" id="IPR006342">
    <property type="entry name" value="FkbM_mtfrase"/>
</dbReference>
<dbReference type="InterPro" id="IPR029063">
    <property type="entry name" value="SAM-dependent_MTases_sf"/>
</dbReference>
<comment type="caution">
    <text evidence="4">The sequence shown here is derived from an EMBL/GenBank/DDBJ whole genome shotgun (WGS) entry which is preliminary data.</text>
</comment>
<feature type="domain" description="Methyltransferase FkbM" evidence="3">
    <location>
        <begin position="229"/>
        <end position="418"/>
    </location>
</feature>
<dbReference type="Gene3D" id="3.40.50.150">
    <property type="entry name" value="Vaccinia Virus protein VP39"/>
    <property type="match status" value="1"/>
</dbReference>
<evidence type="ECO:0000259" key="3">
    <source>
        <dbReference type="Pfam" id="PF05050"/>
    </source>
</evidence>
<evidence type="ECO:0000313" key="5">
    <source>
        <dbReference type="Proteomes" id="UP001153069"/>
    </source>
</evidence>
<feature type="transmembrane region" description="Helical" evidence="2">
    <location>
        <begin position="45"/>
        <end position="62"/>
    </location>
</feature>
<name>A0A9N8DP57_9STRA</name>
<dbReference type="Proteomes" id="UP001153069">
    <property type="component" value="Unassembled WGS sequence"/>
</dbReference>
<keyword evidence="2" id="KW-0812">Transmembrane</keyword>
<reference evidence="4" key="1">
    <citation type="submission" date="2020-06" db="EMBL/GenBank/DDBJ databases">
        <authorList>
            <consortium name="Plant Systems Biology data submission"/>
        </authorList>
    </citation>
    <scope>NUCLEOTIDE SEQUENCE</scope>
    <source>
        <strain evidence="4">D6</strain>
    </source>
</reference>
<evidence type="ECO:0000256" key="1">
    <source>
        <dbReference type="SAM" id="MobiDB-lite"/>
    </source>
</evidence>
<keyword evidence="5" id="KW-1185">Reference proteome</keyword>
<keyword evidence="2" id="KW-1133">Transmembrane helix</keyword>
<evidence type="ECO:0000256" key="2">
    <source>
        <dbReference type="SAM" id="Phobius"/>
    </source>
</evidence>
<keyword evidence="2" id="KW-0472">Membrane</keyword>
<proteinExistence type="predicted"/>
<organism evidence="4 5">
    <name type="scientific">Seminavis robusta</name>
    <dbReference type="NCBI Taxonomy" id="568900"/>
    <lineage>
        <taxon>Eukaryota</taxon>
        <taxon>Sar</taxon>
        <taxon>Stramenopiles</taxon>
        <taxon>Ochrophyta</taxon>
        <taxon>Bacillariophyta</taxon>
        <taxon>Bacillariophyceae</taxon>
        <taxon>Bacillariophycidae</taxon>
        <taxon>Naviculales</taxon>
        <taxon>Naviculaceae</taxon>
        <taxon>Seminavis</taxon>
    </lineage>
</organism>
<dbReference type="EMBL" id="CAICTM010000247">
    <property type="protein sequence ID" value="CAB9505926.1"/>
    <property type="molecule type" value="Genomic_DNA"/>
</dbReference>
<dbReference type="Pfam" id="PF05050">
    <property type="entry name" value="Methyltransf_21"/>
    <property type="match status" value="1"/>
</dbReference>
<dbReference type="OrthoDB" id="2108639at2759"/>
<feature type="region of interest" description="Disordered" evidence="1">
    <location>
        <begin position="1"/>
        <end position="27"/>
    </location>
</feature>